<name>A0A645IST8_9ZZZZ</name>
<evidence type="ECO:0008006" key="2">
    <source>
        <dbReference type="Google" id="ProtNLM"/>
    </source>
</evidence>
<proteinExistence type="predicted"/>
<evidence type="ECO:0000313" key="1">
    <source>
        <dbReference type="EMBL" id="MPN54186.1"/>
    </source>
</evidence>
<reference evidence="1" key="1">
    <citation type="submission" date="2019-08" db="EMBL/GenBank/DDBJ databases">
        <authorList>
            <person name="Kucharzyk K."/>
            <person name="Murdoch R.W."/>
            <person name="Higgins S."/>
            <person name="Loffler F."/>
        </authorList>
    </citation>
    <scope>NUCLEOTIDE SEQUENCE</scope>
</reference>
<gene>
    <name evidence="1" type="ORF">SDC9_201855</name>
</gene>
<organism evidence="1">
    <name type="scientific">bioreactor metagenome</name>
    <dbReference type="NCBI Taxonomy" id="1076179"/>
    <lineage>
        <taxon>unclassified sequences</taxon>
        <taxon>metagenomes</taxon>
        <taxon>ecological metagenomes</taxon>
    </lineage>
</organism>
<dbReference type="EMBL" id="VSSQ01122166">
    <property type="protein sequence ID" value="MPN54186.1"/>
    <property type="molecule type" value="Genomic_DNA"/>
</dbReference>
<comment type="caution">
    <text evidence="1">The sequence shown here is derived from an EMBL/GenBank/DDBJ whole genome shotgun (WGS) entry which is preliminary data.</text>
</comment>
<dbReference type="AlphaFoldDB" id="A0A645IST8"/>
<sequence length="88" mass="10262">MRMILSYFGEKNPKNCGKCSYCEKQKESIFGRNVSVEILKALEQKPSNVDELTIKLNYFERESILENLIYLLDAGKVKMLDFRTYTLA</sequence>
<dbReference type="Gene3D" id="1.10.10.10">
    <property type="entry name" value="Winged helix-like DNA-binding domain superfamily/Winged helix DNA-binding domain"/>
    <property type="match status" value="1"/>
</dbReference>
<protein>
    <recommendedName>
        <fullName evidence="2">ATP-dependent DNA helicase RecQ zinc-binding domain-containing protein</fullName>
    </recommendedName>
</protein>
<dbReference type="InterPro" id="IPR036388">
    <property type="entry name" value="WH-like_DNA-bd_sf"/>
</dbReference>
<accession>A0A645IST8</accession>